<dbReference type="EMBL" id="JBHSEW010000001">
    <property type="protein sequence ID" value="MFC4620948.1"/>
    <property type="molecule type" value="Genomic_DNA"/>
</dbReference>
<dbReference type="PANTHER" id="PTHR46797:SF1">
    <property type="entry name" value="METHYLPHOSPHONATE SYNTHASE"/>
    <property type="match status" value="1"/>
</dbReference>
<dbReference type="InterPro" id="IPR010982">
    <property type="entry name" value="Lambda_DNA-bd_dom_sf"/>
</dbReference>
<evidence type="ECO:0000313" key="4">
    <source>
        <dbReference type="Proteomes" id="UP001595967"/>
    </source>
</evidence>
<keyword evidence="4" id="KW-1185">Reference proteome</keyword>
<organism evidence="3 4">
    <name type="scientific">Comamonas nitrativorans</name>
    <dbReference type="NCBI Taxonomy" id="108437"/>
    <lineage>
        <taxon>Bacteria</taxon>
        <taxon>Pseudomonadati</taxon>
        <taxon>Pseudomonadota</taxon>
        <taxon>Betaproteobacteria</taxon>
        <taxon>Burkholderiales</taxon>
        <taxon>Comamonadaceae</taxon>
        <taxon>Comamonas</taxon>
    </lineage>
</organism>
<dbReference type="InterPro" id="IPR050807">
    <property type="entry name" value="TransReg_Diox_bact_type"/>
</dbReference>
<dbReference type="Proteomes" id="UP001595967">
    <property type="component" value="Unassembled WGS sequence"/>
</dbReference>
<gene>
    <name evidence="3" type="ORF">ACFO3A_01775</name>
</gene>
<protein>
    <submittedName>
        <fullName evidence="3">Helix-turn-helix domain-containing protein</fullName>
    </submittedName>
</protein>
<dbReference type="PANTHER" id="PTHR46797">
    <property type="entry name" value="HTH-TYPE TRANSCRIPTIONAL REGULATOR"/>
    <property type="match status" value="1"/>
</dbReference>
<comment type="caution">
    <text evidence="3">The sequence shown here is derived from an EMBL/GenBank/DDBJ whole genome shotgun (WGS) entry which is preliminary data.</text>
</comment>
<accession>A0ABV9GRY3</accession>
<proteinExistence type="predicted"/>
<evidence type="ECO:0000313" key="3">
    <source>
        <dbReference type="EMBL" id="MFC4620948.1"/>
    </source>
</evidence>
<dbReference type="SUPFAM" id="SSF47413">
    <property type="entry name" value="lambda repressor-like DNA-binding domains"/>
    <property type="match status" value="1"/>
</dbReference>
<dbReference type="PROSITE" id="PS50943">
    <property type="entry name" value="HTH_CROC1"/>
    <property type="match status" value="1"/>
</dbReference>
<dbReference type="CDD" id="cd00093">
    <property type="entry name" value="HTH_XRE"/>
    <property type="match status" value="1"/>
</dbReference>
<dbReference type="SMART" id="SM00530">
    <property type="entry name" value="HTH_XRE"/>
    <property type="match status" value="1"/>
</dbReference>
<dbReference type="Gene3D" id="1.10.260.40">
    <property type="entry name" value="lambda repressor-like DNA-binding domains"/>
    <property type="match status" value="1"/>
</dbReference>
<reference evidence="4" key="1">
    <citation type="journal article" date="2019" name="Int. J. Syst. Evol. Microbiol.">
        <title>The Global Catalogue of Microorganisms (GCM) 10K type strain sequencing project: providing services to taxonomists for standard genome sequencing and annotation.</title>
        <authorList>
            <consortium name="The Broad Institute Genomics Platform"/>
            <consortium name="The Broad Institute Genome Sequencing Center for Infectious Disease"/>
            <person name="Wu L."/>
            <person name="Ma J."/>
        </authorList>
    </citation>
    <scope>NUCLEOTIDE SEQUENCE [LARGE SCALE GENOMIC DNA]</scope>
    <source>
        <strain evidence="4">JCM 11650</strain>
    </source>
</reference>
<dbReference type="RefSeq" id="WP_377723425.1">
    <property type="nucleotide sequence ID" value="NZ_JBHSEW010000001.1"/>
</dbReference>
<name>A0ABV9GRY3_9BURK</name>
<evidence type="ECO:0000259" key="2">
    <source>
        <dbReference type="PROSITE" id="PS50943"/>
    </source>
</evidence>
<keyword evidence="1" id="KW-0238">DNA-binding</keyword>
<feature type="domain" description="HTH cro/C1-type" evidence="2">
    <location>
        <begin position="16"/>
        <end position="70"/>
    </location>
</feature>
<dbReference type="Pfam" id="PF13560">
    <property type="entry name" value="HTH_31"/>
    <property type="match status" value="1"/>
</dbReference>
<evidence type="ECO:0000256" key="1">
    <source>
        <dbReference type="ARBA" id="ARBA00023125"/>
    </source>
</evidence>
<dbReference type="InterPro" id="IPR001387">
    <property type="entry name" value="Cro/C1-type_HTH"/>
</dbReference>
<sequence length="99" mass="11079">MSISASDPRVQLGLRVKELRARNKITQEELADRCQIFRTYLSRVESGQANPTLTVLHALAQGLEVSVQELLDPPLGPEDARHIRVRADPPISRGRVLRT</sequence>